<evidence type="ECO:0000313" key="1">
    <source>
        <dbReference type="EMBL" id="MBA1376666.1"/>
    </source>
</evidence>
<evidence type="ECO:0000313" key="2">
    <source>
        <dbReference type="Proteomes" id="UP000572407"/>
    </source>
</evidence>
<gene>
    <name evidence="1" type="ORF">FHK92_02315</name>
</gene>
<dbReference type="RefSeq" id="WP_181286623.1">
    <property type="nucleotide sequence ID" value="NZ_VDLV01000003.1"/>
</dbReference>
<dbReference type="AlphaFoldDB" id="A0A7V8RHP3"/>
<comment type="caution">
    <text evidence="1">The sequence shown here is derived from an EMBL/GenBank/DDBJ whole genome shotgun (WGS) entry which is preliminary data.</text>
</comment>
<reference evidence="1 2" key="1">
    <citation type="submission" date="2019-06" db="EMBL/GenBank/DDBJ databases">
        <title>Analysis of the biodiversity of Brassica napus bacterial endophytes for the selection of potential efficient biofertilizers for rapeseed crops.</title>
        <authorList>
            <person name="Jimenez-Gomez A."/>
            <person name="Saati-Santamaria Z."/>
            <person name="Menendez E."/>
            <person name="Rivas R."/>
            <person name="Mateos P.F."/>
            <person name="Velazquez E."/>
            <person name="Garcia-Fraile P."/>
        </authorList>
    </citation>
    <scope>NUCLEOTIDE SEQUENCE [LARGE SCALE GENOMIC DNA]</scope>
    <source>
        <strain evidence="1 2">CDVBN10</strain>
    </source>
</reference>
<sequence>MSVKVPFPFDEEAQLVMQSYMRDAQRKLGVLRENYVDPRNVHHFCHGTSWQSHNSYAPDRVSLLQTQSHESYVRFEDVSMGRLPIIAESLDSLVKSLIEGFGSTFITTISQVCEENERVIHTAGDAGERYIAALESVEFSVGRDGTVHQPQVMVGSDTMNQLLTDPSLQSPQLHTRLDALNARKSAEALQRESARKARFVKEEN</sequence>
<name>A0A7V8RHP3_9PSED</name>
<accession>A0A7V8RHP3</accession>
<dbReference type="Proteomes" id="UP000572407">
    <property type="component" value="Unassembled WGS sequence"/>
</dbReference>
<proteinExistence type="predicted"/>
<protein>
    <submittedName>
        <fullName evidence="1">Uncharacterized protein</fullName>
    </submittedName>
</protein>
<dbReference type="EMBL" id="VDLV01000003">
    <property type="protein sequence ID" value="MBA1376666.1"/>
    <property type="molecule type" value="Genomic_DNA"/>
</dbReference>
<organism evidence="1 2">
    <name type="scientific">Pseudomonas brassicacearum subsp. neoaurantiaca</name>
    <dbReference type="NCBI Taxonomy" id="494916"/>
    <lineage>
        <taxon>Bacteria</taxon>
        <taxon>Pseudomonadati</taxon>
        <taxon>Pseudomonadota</taxon>
        <taxon>Gammaproteobacteria</taxon>
        <taxon>Pseudomonadales</taxon>
        <taxon>Pseudomonadaceae</taxon>
        <taxon>Pseudomonas</taxon>
    </lineage>
</organism>